<keyword evidence="1" id="KW-0812">Transmembrane</keyword>
<keyword evidence="1" id="KW-1133">Transmembrane helix</keyword>
<evidence type="ECO:0000313" key="2">
    <source>
        <dbReference type="EMBL" id="KAF9032260.1"/>
    </source>
</evidence>
<protein>
    <submittedName>
        <fullName evidence="2">Uncharacterized protein</fullName>
    </submittedName>
</protein>
<dbReference type="Proteomes" id="UP000772434">
    <property type="component" value="Unassembled WGS sequence"/>
</dbReference>
<evidence type="ECO:0000256" key="1">
    <source>
        <dbReference type="SAM" id="Phobius"/>
    </source>
</evidence>
<evidence type="ECO:0000313" key="3">
    <source>
        <dbReference type="Proteomes" id="UP000772434"/>
    </source>
</evidence>
<dbReference type="AlphaFoldDB" id="A0A9P5P614"/>
<feature type="transmembrane region" description="Helical" evidence="1">
    <location>
        <begin position="160"/>
        <end position="179"/>
    </location>
</feature>
<dbReference type="EMBL" id="JADNRY010000642">
    <property type="protein sequence ID" value="KAF9032260.1"/>
    <property type="molecule type" value="Genomic_DNA"/>
</dbReference>
<organism evidence="2 3">
    <name type="scientific">Rhodocollybia butyracea</name>
    <dbReference type="NCBI Taxonomy" id="206335"/>
    <lineage>
        <taxon>Eukaryota</taxon>
        <taxon>Fungi</taxon>
        <taxon>Dikarya</taxon>
        <taxon>Basidiomycota</taxon>
        <taxon>Agaricomycotina</taxon>
        <taxon>Agaricomycetes</taxon>
        <taxon>Agaricomycetidae</taxon>
        <taxon>Agaricales</taxon>
        <taxon>Marasmiineae</taxon>
        <taxon>Omphalotaceae</taxon>
        <taxon>Rhodocollybia</taxon>
    </lineage>
</organism>
<reference evidence="2" key="1">
    <citation type="submission" date="2020-11" db="EMBL/GenBank/DDBJ databases">
        <authorList>
            <consortium name="DOE Joint Genome Institute"/>
            <person name="Ahrendt S."/>
            <person name="Riley R."/>
            <person name="Andreopoulos W."/>
            <person name="Labutti K."/>
            <person name="Pangilinan J."/>
            <person name="Ruiz-Duenas F.J."/>
            <person name="Barrasa J.M."/>
            <person name="Sanchez-Garcia M."/>
            <person name="Camarero S."/>
            <person name="Miyauchi S."/>
            <person name="Serrano A."/>
            <person name="Linde D."/>
            <person name="Babiker R."/>
            <person name="Drula E."/>
            <person name="Ayuso-Fernandez I."/>
            <person name="Pacheco R."/>
            <person name="Padilla G."/>
            <person name="Ferreira P."/>
            <person name="Barriuso J."/>
            <person name="Kellner H."/>
            <person name="Castanera R."/>
            <person name="Alfaro M."/>
            <person name="Ramirez L."/>
            <person name="Pisabarro A.G."/>
            <person name="Kuo A."/>
            <person name="Tritt A."/>
            <person name="Lipzen A."/>
            <person name="He G."/>
            <person name="Yan M."/>
            <person name="Ng V."/>
            <person name="Cullen D."/>
            <person name="Martin F."/>
            <person name="Rosso M.-N."/>
            <person name="Henrissat B."/>
            <person name="Hibbett D."/>
            <person name="Martinez A.T."/>
            <person name="Grigoriev I.V."/>
        </authorList>
    </citation>
    <scope>NUCLEOTIDE SEQUENCE</scope>
    <source>
        <strain evidence="2">AH 40177</strain>
    </source>
</reference>
<accession>A0A9P5P614</accession>
<keyword evidence="3" id="KW-1185">Reference proteome</keyword>
<comment type="caution">
    <text evidence="2">The sequence shown here is derived from an EMBL/GenBank/DDBJ whole genome shotgun (WGS) entry which is preliminary data.</text>
</comment>
<gene>
    <name evidence="2" type="ORF">BDP27DRAFT_842176</name>
</gene>
<proteinExistence type="predicted"/>
<feature type="transmembrane region" description="Helical" evidence="1">
    <location>
        <begin position="31"/>
        <end position="53"/>
    </location>
</feature>
<name>A0A9P5P614_9AGAR</name>
<keyword evidence="1" id="KW-0472">Membrane</keyword>
<sequence>MGKIYGGGHGYSRPVFQRKYQFSGINYLMEYLVAAFTLAIATTSFHIVLFCFISHSPYRALWPRFLIESFRPIMARALSLAMSRVPAYYFCRYLSPCLSLSFSLPVVIFLPPGALGYRVGTWQASGGQDNFAGYTSGSKHWYGMAARSGWLIVLSDARLLFVYIFVSGYCVLPVPIFLPPLSVTVGTGWLLNVPGQSDYLYGALCSAALVSHAGQGAEGSSERYSNMF</sequence>